<name>A0A1F6DB18_9BACT</name>
<comment type="caution">
    <text evidence="2">The sequence shown here is derived from an EMBL/GenBank/DDBJ whole genome shotgun (WGS) entry which is preliminary data.</text>
</comment>
<evidence type="ECO:0008006" key="4">
    <source>
        <dbReference type="Google" id="ProtNLM"/>
    </source>
</evidence>
<dbReference type="Proteomes" id="UP000176377">
    <property type="component" value="Unassembled WGS sequence"/>
</dbReference>
<dbReference type="InterPro" id="IPR052022">
    <property type="entry name" value="26kDa_periplasmic_antigen"/>
</dbReference>
<proteinExistence type="predicted"/>
<protein>
    <recommendedName>
        <fullName evidence="4">DUF541 domain-containing protein</fullName>
    </recommendedName>
</protein>
<organism evidence="2 3">
    <name type="scientific">Candidatus Kaiserbacteria bacterium RIFCSPHIGHO2_01_FULL_56_24</name>
    <dbReference type="NCBI Taxonomy" id="1798487"/>
    <lineage>
        <taxon>Bacteria</taxon>
        <taxon>Candidatus Kaiseribacteriota</taxon>
    </lineage>
</organism>
<dbReference type="EMBL" id="MFLA01000032">
    <property type="protein sequence ID" value="OGG58585.1"/>
    <property type="molecule type" value="Genomic_DNA"/>
</dbReference>
<evidence type="ECO:0000313" key="2">
    <source>
        <dbReference type="EMBL" id="OGG58585.1"/>
    </source>
</evidence>
<dbReference type="InterPro" id="IPR007497">
    <property type="entry name" value="SIMPL/DUF541"/>
</dbReference>
<keyword evidence="1" id="KW-1133">Transmembrane helix</keyword>
<sequence length="273" mass="29029">MDEQFNTSGRSIRIMPPDLIVRVGAVALGMLVLFLLGATLKIFKEYRYVGSGVAATNTISVSGQGEVFAVPDTGEFSVSVHEDAETVAEAQDEATAKINAIIAYLKGAGVEEKDIKTTNYNVNPKYEYSQAVCTNSYCPPSNQKLVGFEVFQTLQVKVRDTKKAGELLSGVGGKGASEVSGLSFTTDDDNKLKSDAREKAIADAKGKADELAKQLGVSLVRVVGFSEDSGGYPAPYYSKTMAMDSAGGAATPPQLPTGENKITSNVNITYEIR</sequence>
<dbReference type="PANTHER" id="PTHR34387">
    <property type="entry name" value="SLR1258 PROTEIN"/>
    <property type="match status" value="1"/>
</dbReference>
<dbReference type="AlphaFoldDB" id="A0A1F6DB18"/>
<dbReference type="Pfam" id="PF04402">
    <property type="entry name" value="SIMPL"/>
    <property type="match status" value="1"/>
</dbReference>
<reference evidence="2 3" key="1">
    <citation type="journal article" date="2016" name="Nat. Commun.">
        <title>Thousands of microbial genomes shed light on interconnected biogeochemical processes in an aquifer system.</title>
        <authorList>
            <person name="Anantharaman K."/>
            <person name="Brown C.T."/>
            <person name="Hug L.A."/>
            <person name="Sharon I."/>
            <person name="Castelle C.J."/>
            <person name="Probst A.J."/>
            <person name="Thomas B.C."/>
            <person name="Singh A."/>
            <person name="Wilkins M.J."/>
            <person name="Karaoz U."/>
            <person name="Brodie E.L."/>
            <person name="Williams K.H."/>
            <person name="Hubbard S.S."/>
            <person name="Banfield J.F."/>
        </authorList>
    </citation>
    <scope>NUCLEOTIDE SEQUENCE [LARGE SCALE GENOMIC DNA]</scope>
</reference>
<dbReference type="Gene3D" id="3.30.70.2970">
    <property type="entry name" value="Protein of unknown function (DUF541), domain 2"/>
    <property type="match status" value="1"/>
</dbReference>
<keyword evidence="1" id="KW-0472">Membrane</keyword>
<dbReference type="Gene3D" id="3.30.110.170">
    <property type="entry name" value="Protein of unknown function (DUF541), domain 1"/>
    <property type="match status" value="1"/>
</dbReference>
<evidence type="ECO:0000256" key="1">
    <source>
        <dbReference type="SAM" id="Phobius"/>
    </source>
</evidence>
<evidence type="ECO:0000313" key="3">
    <source>
        <dbReference type="Proteomes" id="UP000176377"/>
    </source>
</evidence>
<accession>A0A1F6DB18</accession>
<gene>
    <name evidence="2" type="ORF">A2765_02590</name>
</gene>
<dbReference type="GO" id="GO:0006974">
    <property type="term" value="P:DNA damage response"/>
    <property type="evidence" value="ECO:0007669"/>
    <property type="project" value="TreeGrafter"/>
</dbReference>
<feature type="transmembrane region" description="Helical" evidence="1">
    <location>
        <begin position="20"/>
        <end position="40"/>
    </location>
</feature>
<dbReference type="PANTHER" id="PTHR34387:SF1">
    <property type="entry name" value="PERIPLASMIC IMMUNOGENIC PROTEIN"/>
    <property type="match status" value="1"/>
</dbReference>
<keyword evidence="1" id="KW-0812">Transmembrane</keyword>